<feature type="domain" description="KTSC" evidence="1">
    <location>
        <begin position="7"/>
        <end position="64"/>
    </location>
</feature>
<accession>A0A7D8AIG7</accession>
<evidence type="ECO:0000313" key="2">
    <source>
        <dbReference type="EMBL" id="QMU98282.1"/>
    </source>
</evidence>
<dbReference type="RefSeq" id="WP_182253300.1">
    <property type="nucleotide sequence ID" value="NZ_CP043732.1"/>
</dbReference>
<proteinExistence type="predicted"/>
<evidence type="ECO:0000313" key="3">
    <source>
        <dbReference type="Proteomes" id="UP000515708"/>
    </source>
</evidence>
<dbReference type="AlphaFoldDB" id="A0A7D8AIG7"/>
<reference evidence="2 3" key="1">
    <citation type="journal article" date="2020" name="Front. Microbiol.">
        <title>Design of Bacterial Strain-Specific qPCR Assays Using NGS Data and Publicly Available Resources and Its Application to Track Biocontrol Strains.</title>
        <authorList>
            <person name="Hernandez I."/>
            <person name="Sant C."/>
            <person name="Martinez R."/>
            <person name="Fernandez C."/>
        </authorList>
    </citation>
    <scope>NUCLEOTIDE SEQUENCE [LARGE SCALE GENOMIC DNA]</scope>
    <source>
        <strain evidence="2 3">B24</strain>
    </source>
</reference>
<dbReference type="Proteomes" id="UP000515708">
    <property type="component" value="Chromosome"/>
</dbReference>
<name>A0A7D8AIG7_9MICO</name>
<evidence type="ECO:0000259" key="1">
    <source>
        <dbReference type="Pfam" id="PF13619"/>
    </source>
</evidence>
<organism evidence="2 3">
    <name type="scientific">Microbacterium esteraromaticum</name>
    <dbReference type="NCBI Taxonomy" id="57043"/>
    <lineage>
        <taxon>Bacteria</taxon>
        <taxon>Bacillati</taxon>
        <taxon>Actinomycetota</taxon>
        <taxon>Actinomycetes</taxon>
        <taxon>Micrococcales</taxon>
        <taxon>Microbacteriaceae</taxon>
        <taxon>Microbacterium</taxon>
    </lineage>
</organism>
<sequence length="69" mass="8009">MRRRAVTSSAIASVGYEESTAELEIEFVSGEVYRYFAVPRSVHTDLLSAPSIGRYFQRHIRDRYPTRQQ</sequence>
<dbReference type="InterPro" id="IPR025309">
    <property type="entry name" value="KTSC_dom"/>
</dbReference>
<dbReference type="EMBL" id="CP043732">
    <property type="protein sequence ID" value="QMU98282.1"/>
    <property type="molecule type" value="Genomic_DNA"/>
</dbReference>
<gene>
    <name evidence="2" type="ORF">FVO59_14640</name>
</gene>
<protein>
    <submittedName>
        <fullName evidence="2">KTSC domain-containing protein</fullName>
    </submittedName>
</protein>
<dbReference type="Pfam" id="PF13619">
    <property type="entry name" value="KTSC"/>
    <property type="match status" value="1"/>
</dbReference>